<accession>A0ABU3J5W0</accession>
<evidence type="ECO:0000313" key="7">
    <source>
        <dbReference type="EMBL" id="MDT6970443.1"/>
    </source>
</evidence>
<evidence type="ECO:0000256" key="3">
    <source>
        <dbReference type="ARBA" id="ARBA00023002"/>
    </source>
</evidence>
<keyword evidence="2" id="KW-0732">Signal</keyword>
<evidence type="ECO:0000259" key="6">
    <source>
        <dbReference type="Pfam" id="PF13462"/>
    </source>
</evidence>
<dbReference type="InterPro" id="IPR036249">
    <property type="entry name" value="Thioredoxin-like_sf"/>
</dbReference>
<dbReference type="PANTHER" id="PTHR13887">
    <property type="entry name" value="GLUTATHIONE S-TRANSFERASE KAPPA"/>
    <property type="match status" value="1"/>
</dbReference>
<sequence length="227" mass="24263">MFALAACGQQDGLAGTYRSVEELPEELGRDGTTVTVGDPRALVTVHLYEDLRCPVCEEFEISGAGPDLREATLEGTAKTQYTLASFLDDRVGGSGSKKAVNALRAALEEGKFAEYHEVLYANQPEEVVDGYTDAFLLELAGQVEGLRGPEFDDAVRTMKYRGFVTASQKAYEMAGGPAEPEGPGTPTAVVNGTPIPAEYNGILMDGAAFTELLESVGRATLWEADRT</sequence>
<dbReference type="SUPFAM" id="SSF52833">
    <property type="entry name" value="Thioredoxin-like"/>
    <property type="match status" value="1"/>
</dbReference>
<protein>
    <submittedName>
        <fullName evidence="7">Thioredoxin domain-containing protein</fullName>
    </submittedName>
</protein>
<evidence type="ECO:0000256" key="4">
    <source>
        <dbReference type="ARBA" id="ARBA00023157"/>
    </source>
</evidence>
<dbReference type="Pfam" id="PF13462">
    <property type="entry name" value="Thioredoxin_4"/>
    <property type="match status" value="1"/>
</dbReference>
<name>A0ABU3J5W0_9ACTN</name>
<proteinExistence type="inferred from homology"/>
<dbReference type="EMBL" id="JASKMB010000008">
    <property type="protein sequence ID" value="MDT6970443.1"/>
    <property type="molecule type" value="Genomic_DNA"/>
</dbReference>
<keyword evidence="8" id="KW-1185">Reference proteome</keyword>
<reference evidence="7 8" key="1">
    <citation type="submission" date="2023-05" db="EMBL/GenBank/DDBJ databases">
        <title>Streptomyces fuscus sp. nov., a brown-black pigment producing actinomyces isolated from dry sand of Sea duck farm.</title>
        <authorList>
            <person name="Xie J."/>
            <person name="Shen N."/>
        </authorList>
    </citation>
    <scope>NUCLEOTIDE SEQUENCE [LARGE SCALE GENOMIC DNA]</scope>
    <source>
        <strain evidence="7 8">CGMCC 4.1883</strain>
    </source>
</reference>
<keyword evidence="5" id="KW-0676">Redox-active center</keyword>
<dbReference type="PANTHER" id="PTHR13887:SF14">
    <property type="entry name" value="DISULFIDE BOND FORMATION PROTEIN D"/>
    <property type="match status" value="1"/>
</dbReference>
<dbReference type="Gene3D" id="3.40.30.10">
    <property type="entry name" value="Glutaredoxin"/>
    <property type="match status" value="1"/>
</dbReference>
<evidence type="ECO:0000256" key="2">
    <source>
        <dbReference type="ARBA" id="ARBA00022729"/>
    </source>
</evidence>
<dbReference type="InterPro" id="IPR012336">
    <property type="entry name" value="Thioredoxin-like_fold"/>
</dbReference>
<evidence type="ECO:0000256" key="5">
    <source>
        <dbReference type="ARBA" id="ARBA00023284"/>
    </source>
</evidence>
<evidence type="ECO:0000256" key="1">
    <source>
        <dbReference type="ARBA" id="ARBA00005791"/>
    </source>
</evidence>
<organism evidence="7 8">
    <name type="scientific">Streptomyces thermocarboxydus</name>
    <dbReference type="NCBI Taxonomy" id="59299"/>
    <lineage>
        <taxon>Bacteria</taxon>
        <taxon>Bacillati</taxon>
        <taxon>Actinomycetota</taxon>
        <taxon>Actinomycetes</taxon>
        <taxon>Kitasatosporales</taxon>
        <taxon>Streptomycetaceae</taxon>
        <taxon>Streptomyces</taxon>
    </lineage>
</organism>
<evidence type="ECO:0000313" key="8">
    <source>
        <dbReference type="Proteomes" id="UP001257895"/>
    </source>
</evidence>
<feature type="domain" description="Thioredoxin-like fold" evidence="6">
    <location>
        <begin position="31"/>
        <end position="195"/>
    </location>
</feature>
<dbReference type="Proteomes" id="UP001257895">
    <property type="component" value="Unassembled WGS sequence"/>
</dbReference>
<gene>
    <name evidence="7" type="ORF">QNO05_11390</name>
</gene>
<comment type="caution">
    <text evidence="7">The sequence shown here is derived from an EMBL/GenBank/DDBJ whole genome shotgun (WGS) entry which is preliminary data.</text>
</comment>
<keyword evidence="4" id="KW-1015">Disulfide bond</keyword>
<comment type="similarity">
    <text evidence="1">Belongs to the thioredoxin family. DsbA subfamily.</text>
</comment>
<keyword evidence="3" id="KW-0560">Oxidoreductase</keyword>